<dbReference type="Pfam" id="PF19830">
    <property type="entry name" value="DUF6311"/>
    <property type="match status" value="1"/>
</dbReference>
<proteinExistence type="predicted"/>
<gene>
    <name evidence="4" type="ORF">OF850_12590</name>
</gene>
<dbReference type="Pfam" id="PF25853">
    <property type="entry name" value="DUF6311_C"/>
    <property type="match status" value="1"/>
</dbReference>
<feature type="transmembrane region" description="Helical" evidence="1">
    <location>
        <begin position="150"/>
        <end position="167"/>
    </location>
</feature>
<sequence>MRAAFFAYGISALLGAFLASALFPLDFLLPQSGQDWRAAGDAAQHAIAQRHFLADAWRWPPLDIATLAGANLAFMDGIPALALPLKLLAPLLPEGFHGIGLFYALAWVGQAVAAVFALRGFGERRVAPALAVAVMALSMPAFVMRFGHAALTGHFVILLALGLYARVLGDARWWMVAIPFLVLALLVHPYLALMALALLAAPPLTLLLRGEAWRGAALGAAGAAGAMAATMALLGYLGAEGDGGFGQYAMNLLSPFWPHRSWFLGHLVSAEVDATGHGGWEGYTWLGLGLILALGAGLLLRPARIGRHWGLVLALSGLAVLAVSFRIGLGSAVLLDLRPVPGFLEQFRASGRFFWPVAYTLLIGAALLLRRAGPRGCALLCVCAGAQFLDAMPARAALRAWAHERAAWTVDASALRPLLREAETVTLLPAWPCIPREDWQSRVRLLELLLLASETPRPVNTAYVARWRTPPRCEAPGPMRPGELRIALPGTDPAASGCVALGDLTVCRP</sequence>
<feature type="transmembrane region" description="Helical" evidence="1">
    <location>
        <begin position="312"/>
        <end position="333"/>
    </location>
</feature>
<evidence type="ECO:0000259" key="3">
    <source>
        <dbReference type="Pfam" id="PF25853"/>
    </source>
</evidence>
<comment type="caution">
    <text evidence="4">The sequence shown here is derived from an EMBL/GenBank/DDBJ whole genome shotgun (WGS) entry which is preliminary data.</text>
</comment>
<dbReference type="Proteomes" id="UP001526430">
    <property type="component" value="Unassembled WGS sequence"/>
</dbReference>
<dbReference type="InterPro" id="IPR058671">
    <property type="entry name" value="DUF6311_C"/>
</dbReference>
<feature type="domain" description="DUF6311" evidence="3">
    <location>
        <begin position="416"/>
        <end position="508"/>
    </location>
</feature>
<keyword evidence="1" id="KW-1133">Transmembrane helix</keyword>
<dbReference type="EMBL" id="JAPFQI010000009">
    <property type="protein sequence ID" value="MCW8086471.1"/>
    <property type="molecule type" value="Genomic_DNA"/>
</dbReference>
<feature type="transmembrane region" description="Helical" evidence="1">
    <location>
        <begin position="173"/>
        <end position="200"/>
    </location>
</feature>
<dbReference type="InterPro" id="IPR046278">
    <property type="entry name" value="DUF6311"/>
</dbReference>
<evidence type="ECO:0000313" key="5">
    <source>
        <dbReference type="Proteomes" id="UP001526430"/>
    </source>
</evidence>
<feature type="transmembrane region" description="Helical" evidence="1">
    <location>
        <begin position="282"/>
        <end position="300"/>
    </location>
</feature>
<keyword evidence="1" id="KW-0472">Membrane</keyword>
<dbReference type="RefSeq" id="WP_301590521.1">
    <property type="nucleotide sequence ID" value="NZ_JAPFQI010000009.1"/>
</dbReference>
<evidence type="ECO:0000313" key="4">
    <source>
        <dbReference type="EMBL" id="MCW8086471.1"/>
    </source>
</evidence>
<evidence type="ECO:0000256" key="1">
    <source>
        <dbReference type="SAM" id="Phobius"/>
    </source>
</evidence>
<organism evidence="4 5">
    <name type="scientific">Sabulicella glaciei</name>
    <dbReference type="NCBI Taxonomy" id="2984948"/>
    <lineage>
        <taxon>Bacteria</taxon>
        <taxon>Pseudomonadati</taxon>
        <taxon>Pseudomonadota</taxon>
        <taxon>Alphaproteobacteria</taxon>
        <taxon>Acetobacterales</taxon>
        <taxon>Acetobacteraceae</taxon>
        <taxon>Sabulicella</taxon>
    </lineage>
</organism>
<feature type="domain" description="DUF6311" evidence="2">
    <location>
        <begin position="12"/>
        <end position="391"/>
    </location>
</feature>
<keyword evidence="1" id="KW-0812">Transmembrane</keyword>
<feature type="transmembrane region" description="Helical" evidence="1">
    <location>
        <begin position="101"/>
        <end position="120"/>
    </location>
</feature>
<evidence type="ECO:0000259" key="2">
    <source>
        <dbReference type="Pfam" id="PF19830"/>
    </source>
</evidence>
<feature type="transmembrane region" description="Helical" evidence="1">
    <location>
        <begin position="353"/>
        <end position="369"/>
    </location>
</feature>
<feature type="transmembrane region" description="Helical" evidence="1">
    <location>
        <begin position="212"/>
        <end position="237"/>
    </location>
</feature>
<reference evidence="4 5" key="1">
    <citation type="submission" date="2022-10" db="EMBL/GenBank/DDBJ databases">
        <title>Roseococcus glaciei nov., sp. nov., isolated from glacier.</title>
        <authorList>
            <person name="Liu Q."/>
            <person name="Xin Y.-H."/>
        </authorList>
    </citation>
    <scope>NUCLEOTIDE SEQUENCE [LARGE SCALE GENOMIC DNA]</scope>
    <source>
        <strain evidence="4 5">MDT2-1-1</strain>
    </source>
</reference>
<protein>
    <submittedName>
        <fullName evidence="4">DUF6311 domain-containing protein</fullName>
    </submittedName>
</protein>
<keyword evidence="5" id="KW-1185">Reference proteome</keyword>
<accession>A0ABT3NWC3</accession>
<name>A0ABT3NWC3_9PROT</name>